<comment type="caution">
    <text evidence="1">The sequence shown here is derived from an EMBL/GenBank/DDBJ whole genome shotgun (WGS) entry which is preliminary data.</text>
</comment>
<accession>A0A1Q5TQG4</accession>
<sequence>MGIGSKRPFPNLSKQICHIEIIFESDTQGQRIDKETNQPLKFTVRAVGDWRADDNVILPTESGEYNTPGCQYSHKQSGVMPLSK</sequence>
<evidence type="ECO:0000313" key="2">
    <source>
        <dbReference type="Proteomes" id="UP000186277"/>
    </source>
</evidence>
<organism evidence="1 2">
    <name type="scientific">Xenorhabdus thuongxuanensis</name>
    <dbReference type="NCBI Taxonomy" id="1873484"/>
    <lineage>
        <taxon>Bacteria</taxon>
        <taxon>Pseudomonadati</taxon>
        <taxon>Pseudomonadota</taxon>
        <taxon>Gammaproteobacteria</taxon>
        <taxon>Enterobacterales</taxon>
        <taxon>Morganellaceae</taxon>
        <taxon>Xenorhabdus</taxon>
    </lineage>
</organism>
<dbReference type="Proteomes" id="UP000186277">
    <property type="component" value="Unassembled WGS sequence"/>
</dbReference>
<evidence type="ECO:0000313" key="1">
    <source>
        <dbReference type="EMBL" id="OKP02459.1"/>
    </source>
</evidence>
<keyword evidence="2" id="KW-1185">Reference proteome</keyword>
<protein>
    <submittedName>
        <fullName evidence="1">Uncharacterized protein</fullName>
    </submittedName>
</protein>
<proteinExistence type="predicted"/>
<name>A0A1Q5TQG4_9GAMM</name>
<dbReference type="AlphaFoldDB" id="A0A1Q5TQG4"/>
<dbReference type="EMBL" id="MKGR01000032">
    <property type="protein sequence ID" value="OKP02459.1"/>
    <property type="molecule type" value="Genomic_DNA"/>
</dbReference>
<gene>
    <name evidence="1" type="ORF">Xentx_03198</name>
</gene>
<reference evidence="1 2" key="1">
    <citation type="submission" date="2016-09" db="EMBL/GenBank/DDBJ databases">
        <title>Xenorhabdus thuongxuanensis sp. nov. and Xenorhabdus eapokensis sp. nov., isolated from Steinernema species.</title>
        <authorList>
            <person name="Kaempfer P."/>
            <person name="Tobias N.J."/>
            <person name="Phan Ke L."/>
            <person name="Bode H.B."/>
            <person name="Glaeser S.P."/>
        </authorList>
    </citation>
    <scope>NUCLEOTIDE SEQUENCE [LARGE SCALE GENOMIC DNA]</scope>
    <source>
        <strain evidence="1 2">30TX1</strain>
    </source>
</reference>